<dbReference type="EMBL" id="FQUC01000026">
    <property type="protein sequence ID" value="SHG41997.1"/>
    <property type="molecule type" value="Genomic_DNA"/>
</dbReference>
<proteinExistence type="predicted"/>
<gene>
    <name evidence="1" type="ORF">SAMN05444362_12618</name>
</gene>
<sequence length="35" mass="4086">MMTMAVISYIISWISIIYSCLTAPDDTMLWDEEIE</sequence>
<dbReference type="STRING" id="1346286.SAMN05444362_12618"/>
<evidence type="ECO:0000313" key="2">
    <source>
        <dbReference type="Proteomes" id="UP000184480"/>
    </source>
</evidence>
<protein>
    <submittedName>
        <fullName evidence="1">Uncharacterized protein</fullName>
    </submittedName>
</protein>
<evidence type="ECO:0000313" key="1">
    <source>
        <dbReference type="EMBL" id="SHG41997.1"/>
    </source>
</evidence>
<dbReference type="AlphaFoldDB" id="A0A1M5JN57"/>
<organism evidence="1 2">
    <name type="scientific">Dysgonomonas macrotermitis</name>
    <dbReference type="NCBI Taxonomy" id="1346286"/>
    <lineage>
        <taxon>Bacteria</taxon>
        <taxon>Pseudomonadati</taxon>
        <taxon>Bacteroidota</taxon>
        <taxon>Bacteroidia</taxon>
        <taxon>Bacteroidales</taxon>
        <taxon>Dysgonomonadaceae</taxon>
        <taxon>Dysgonomonas</taxon>
    </lineage>
</organism>
<reference evidence="2" key="1">
    <citation type="submission" date="2016-11" db="EMBL/GenBank/DDBJ databases">
        <authorList>
            <person name="Varghese N."/>
            <person name="Submissions S."/>
        </authorList>
    </citation>
    <scope>NUCLEOTIDE SEQUENCE [LARGE SCALE GENOMIC DNA]</scope>
    <source>
        <strain evidence="2">DSM 27370</strain>
    </source>
</reference>
<keyword evidence="2" id="KW-1185">Reference proteome</keyword>
<accession>A0A1M5JN57</accession>
<name>A0A1M5JN57_9BACT</name>
<dbReference type="Proteomes" id="UP000184480">
    <property type="component" value="Unassembled WGS sequence"/>
</dbReference>